<dbReference type="InterPro" id="IPR008979">
    <property type="entry name" value="Galactose-bd-like_sf"/>
</dbReference>
<dbReference type="InterPro" id="IPR000421">
    <property type="entry name" value="FA58C"/>
</dbReference>
<keyword evidence="6" id="KW-1185">Reference proteome</keyword>
<dbReference type="RefSeq" id="WP_349243743.1">
    <property type="nucleotide sequence ID" value="NZ_JASCXX010000004.1"/>
</dbReference>
<evidence type="ECO:0000313" key="5">
    <source>
        <dbReference type="EMBL" id="MDI6448337.1"/>
    </source>
</evidence>
<organism evidence="5 6">
    <name type="scientific">Anaerobaca lacustris</name>
    <dbReference type="NCBI Taxonomy" id="3044600"/>
    <lineage>
        <taxon>Bacteria</taxon>
        <taxon>Pseudomonadati</taxon>
        <taxon>Planctomycetota</taxon>
        <taxon>Phycisphaerae</taxon>
        <taxon>Sedimentisphaerales</taxon>
        <taxon>Anaerobacaceae</taxon>
        <taxon>Anaerobaca</taxon>
    </lineage>
</organism>
<feature type="domain" description="F5/8 type C" evidence="4">
    <location>
        <begin position="304"/>
        <end position="448"/>
    </location>
</feature>
<dbReference type="Gene3D" id="2.60.120.200">
    <property type="match status" value="1"/>
</dbReference>
<dbReference type="SMART" id="SM00560">
    <property type="entry name" value="LamGL"/>
    <property type="match status" value="1"/>
</dbReference>
<dbReference type="InterPro" id="IPR006558">
    <property type="entry name" value="LamG-like"/>
</dbReference>
<evidence type="ECO:0000256" key="2">
    <source>
        <dbReference type="ARBA" id="ARBA00023157"/>
    </source>
</evidence>
<keyword evidence="2" id="KW-1015">Disulfide bond</keyword>
<dbReference type="Pfam" id="PF00754">
    <property type="entry name" value="F5_F8_type_C"/>
    <property type="match status" value="1"/>
</dbReference>
<keyword evidence="1 3" id="KW-0732">Signal</keyword>
<accession>A0AAW6TSV6</accession>
<evidence type="ECO:0000313" key="6">
    <source>
        <dbReference type="Proteomes" id="UP001431776"/>
    </source>
</evidence>
<evidence type="ECO:0000256" key="3">
    <source>
        <dbReference type="SAM" id="SignalP"/>
    </source>
</evidence>
<feature type="chain" id="PRO_5044014983" evidence="3">
    <location>
        <begin position="22"/>
        <end position="957"/>
    </location>
</feature>
<name>A0AAW6TSV6_9BACT</name>
<dbReference type="Gene3D" id="2.60.120.260">
    <property type="entry name" value="Galactose-binding domain-like"/>
    <property type="match status" value="1"/>
</dbReference>
<comment type="caution">
    <text evidence="5">The sequence shown here is derived from an EMBL/GenBank/DDBJ whole genome shotgun (WGS) entry which is preliminary data.</text>
</comment>
<proteinExistence type="predicted"/>
<evidence type="ECO:0000259" key="4">
    <source>
        <dbReference type="PROSITE" id="PS50022"/>
    </source>
</evidence>
<dbReference type="Proteomes" id="UP001431776">
    <property type="component" value="Unassembled WGS sequence"/>
</dbReference>
<dbReference type="Gene3D" id="2.60.40.10">
    <property type="entry name" value="Immunoglobulins"/>
    <property type="match status" value="1"/>
</dbReference>
<evidence type="ECO:0000256" key="1">
    <source>
        <dbReference type="ARBA" id="ARBA00022729"/>
    </source>
</evidence>
<dbReference type="InterPro" id="IPR013783">
    <property type="entry name" value="Ig-like_fold"/>
</dbReference>
<dbReference type="EMBL" id="JASCXX010000004">
    <property type="protein sequence ID" value="MDI6448337.1"/>
    <property type="molecule type" value="Genomic_DNA"/>
</dbReference>
<gene>
    <name evidence="5" type="ORF">QJ522_04725</name>
</gene>
<dbReference type="Pfam" id="PF13385">
    <property type="entry name" value="Laminin_G_3"/>
    <property type="match status" value="1"/>
</dbReference>
<dbReference type="PROSITE" id="PS50022">
    <property type="entry name" value="FA58C_3"/>
    <property type="match status" value="1"/>
</dbReference>
<dbReference type="SUPFAM" id="SSF49785">
    <property type="entry name" value="Galactose-binding domain-like"/>
    <property type="match status" value="1"/>
</dbReference>
<protein>
    <submittedName>
        <fullName evidence="5">Discoidin domain-containing protein</fullName>
    </submittedName>
</protein>
<dbReference type="InterPro" id="IPR013320">
    <property type="entry name" value="ConA-like_dom_sf"/>
</dbReference>
<feature type="signal peptide" evidence="3">
    <location>
        <begin position="1"/>
        <end position="21"/>
    </location>
</feature>
<sequence>MSKMKRFTVFVCMLLVANAWGAPFMDDFNRPDGLVGNGWATQTNGTIEILIVDQEVLIAGTQATDWVRCGISRPVSGENKVSFDFLANDNFNMHVNIASADSSAYLEIYCWPGGPLTHANSVDGGWPGWVEITGAATVAGEYNNVMLEQNGTEITVTLNGTVVGTLTNANFVSIESVLISSDAAAGTTGSLHIDNVKIGDVVTGIATDPRPASDATDIARDVVLGWTPGESAVTHDVYFGTTLAAVEEATRANPMGVLLSQGQTGTTFDPPGGLDYEQTYYWRVDEVNGAPDFAVFTGVVWSFTVEPFVYPIQNIIATASSAEEGAGPQNTINSSGLNAAGQHAIEADDMWLTDMTAPEPAWIQYEFPEVYKLHEMWVWNYNVQFELILGFGLKDVTIEYSVDGVEWTALGDHEFAQATATATYVHNTTIGFDGVAAKYIRLTANSNWGGRMPQFGLSEVRFLYKPVMAREPEPANGQSGVELDVVLDWRGGREAAVHEVYFSADRAAVASGEALVATASASRHAVSGLDLGQIYYWKIDEVNEAAEPSVWAGPIWSFSTKEYITVENFEAYNDDIDAGTAIFQTWIDGWENNTGSTVGYLETPFAERRIVFAGSQAMPLEYDNATAPYYSEAERDFGGANWTVSGADTLVVHFRGNAAATDETPGNAPAPVYVALEDRAGRTAVVTHPDPEATVITQWQTWEIPFSSFGGVAMNNVEMMYIGVGNRTNPVAGGSGRIYVDEIGVGRPGVVDPGNSGLVAYYALEGDVEDGSGNGHHGIAVGDPVYVPGQVGSGLHFDGTGAQYVDLGTLNPSAATGQLSVSLWANWDGLSGQYQGLIGKRDPGWSAAEMMWQIEANIDTGIVRFQREGIADIPTAALPIGEWYHVAVTFDGAVGKVYMAGQLGAEAAFSFGSDPTAAMVFGASVRDGGNPFNGALDEIRFYDRVLSPFEIRYLAGQ</sequence>
<dbReference type="SUPFAM" id="SSF49899">
    <property type="entry name" value="Concanavalin A-like lectins/glucanases"/>
    <property type="match status" value="1"/>
</dbReference>
<dbReference type="AlphaFoldDB" id="A0AAW6TSV6"/>
<dbReference type="Gene3D" id="2.60.120.430">
    <property type="entry name" value="Galactose-binding lectin"/>
    <property type="match status" value="1"/>
</dbReference>
<reference evidence="5" key="1">
    <citation type="submission" date="2023-05" db="EMBL/GenBank/DDBJ databases">
        <title>Anaerotaeda fermentans gen. nov., sp. nov., a novel anaerobic planctomycete of the new family within the order Sedimentisphaerales isolated from Taman Peninsula, Russia.</title>
        <authorList>
            <person name="Khomyakova M.A."/>
            <person name="Merkel A.Y."/>
            <person name="Slobodkin A.I."/>
        </authorList>
    </citation>
    <scope>NUCLEOTIDE SEQUENCE</scope>
    <source>
        <strain evidence="5">M17dextr</strain>
    </source>
</reference>